<accession>A0ABV7X6H7</accession>
<dbReference type="EMBL" id="JBHRYD010000016">
    <property type="protein sequence ID" value="MFC3706263.1"/>
    <property type="molecule type" value="Genomic_DNA"/>
</dbReference>
<dbReference type="RefSeq" id="WP_380098372.1">
    <property type="nucleotide sequence ID" value="NZ_JBHRYD010000016.1"/>
</dbReference>
<dbReference type="Proteomes" id="UP001595613">
    <property type="component" value="Unassembled WGS sequence"/>
</dbReference>
<sequence length="221" mass="25328">MTKEHELEKALSYERFARYEGWAAGDRARALELYTLNAKLSESLYITMQMLEVSLRNRIHTTMSVTHGEDWFKNNTLIKLAHQQEQVAKAISDVNGDGKEATPGRVVAALTFSFWTSMLSPDYETLWQTTLFRIARKPNGKGLRRKDLSGPLRPIRTLRNRIAHHEPIIAWNLPSHHSKALEIILWLSPAAHEWCLAHCRFASVYPVERIELAPSDEINGQ</sequence>
<organism evidence="1 2">
    <name type="scientific">Devosia honganensis</name>
    <dbReference type="NCBI Taxonomy" id="1610527"/>
    <lineage>
        <taxon>Bacteria</taxon>
        <taxon>Pseudomonadati</taxon>
        <taxon>Pseudomonadota</taxon>
        <taxon>Alphaproteobacteria</taxon>
        <taxon>Hyphomicrobiales</taxon>
        <taxon>Devosiaceae</taxon>
        <taxon>Devosia</taxon>
    </lineage>
</organism>
<reference evidence="2" key="1">
    <citation type="journal article" date="2019" name="Int. J. Syst. Evol. Microbiol.">
        <title>The Global Catalogue of Microorganisms (GCM) 10K type strain sequencing project: providing services to taxonomists for standard genome sequencing and annotation.</title>
        <authorList>
            <consortium name="The Broad Institute Genomics Platform"/>
            <consortium name="The Broad Institute Genome Sequencing Center for Infectious Disease"/>
            <person name="Wu L."/>
            <person name="Ma J."/>
        </authorList>
    </citation>
    <scope>NUCLEOTIDE SEQUENCE [LARGE SCALE GENOMIC DNA]</scope>
    <source>
        <strain evidence="2">KCTC 42281</strain>
    </source>
</reference>
<evidence type="ECO:0000313" key="2">
    <source>
        <dbReference type="Proteomes" id="UP001595613"/>
    </source>
</evidence>
<evidence type="ECO:0000313" key="1">
    <source>
        <dbReference type="EMBL" id="MFC3706263.1"/>
    </source>
</evidence>
<comment type="caution">
    <text evidence="1">The sequence shown here is derived from an EMBL/GenBank/DDBJ whole genome shotgun (WGS) entry which is preliminary data.</text>
</comment>
<name>A0ABV7X6H7_9HYPH</name>
<dbReference type="Pfam" id="PF07751">
    <property type="entry name" value="Abi_2"/>
    <property type="match status" value="1"/>
</dbReference>
<keyword evidence="2" id="KW-1185">Reference proteome</keyword>
<protein>
    <submittedName>
        <fullName evidence="1">Abi family protein</fullName>
    </submittedName>
</protein>
<dbReference type="InterPro" id="IPR011664">
    <property type="entry name" value="Abi_system_AbiD/AbiF-like"/>
</dbReference>
<gene>
    <name evidence="1" type="ORF">ACFOOL_16055</name>
</gene>
<proteinExistence type="predicted"/>